<dbReference type="PANTHER" id="PTHR46027:SF1">
    <property type="entry name" value="PEROXISOMAL TARGETING SIGNAL 2 RECEPTOR"/>
    <property type="match status" value="1"/>
</dbReference>
<proteinExistence type="inferred from homology"/>
<keyword evidence="7" id="KW-0653">Protein transport</keyword>
<accession>A0AAJ6CG69</accession>
<dbReference type="InterPro" id="IPR019775">
    <property type="entry name" value="WD40_repeat_CS"/>
</dbReference>
<dbReference type="InterPro" id="IPR044536">
    <property type="entry name" value="PEX7"/>
</dbReference>
<dbReference type="InterPro" id="IPR020472">
    <property type="entry name" value="WD40_PAC1"/>
</dbReference>
<keyword evidence="12" id="KW-0675">Receptor</keyword>
<keyword evidence="5 11" id="KW-0853">WD repeat</keyword>
<dbReference type="GO" id="GO:0005053">
    <property type="term" value="F:peroxisome matrix targeting signal-2 binding"/>
    <property type="evidence" value="ECO:0007669"/>
    <property type="project" value="InterPro"/>
</dbReference>
<comment type="subcellular location">
    <subcellularLocation>
        <location evidence="2">Cytoplasm</location>
        <location evidence="2">Cytosol</location>
    </subcellularLocation>
    <subcellularLocation>
        <location evidence="1">Peroxisome matrix</location>
    </subcellularLocation>
</comment>
<dbReference type="PROSITE" id="PS50082">
    <property type="entry name" value="WD_REPEATS_2"/>
    <property type="match status" value="3"/>
</dbReference>
<evidence type="ECO:0000256" key="6">
    <source>
        <dbReference type="ARBA" id="ARBA00022737"/>
    </source>
</evidence>
<dbReference type="GO" id="GO:0005829">
    <property type="term" value="C:cytosol"/>
    <property type="evidence" value="ECO:0007669"/>
    <property type="project" value="UniProtKB-SubCell"/>
</dbReference>
<feature type="repeat" description="WD" evidence="11">
    <location>
        <begin position="263"/>
        <end position="305"/>
    </location>
</feature>
<evidence type="ECO:0000256" key="11">
    <source>
        <dbReference type="PROSITE-ProRule" id="PRU00221"/>
    </source>
</evidence>
<evidence type="ECO:0000256" key="3">
    <source>
        <dbReference type="ARBA" id="ARBA00022448"/>
    </source>
</evidence>
<dbReference type="PRINTS" id="PR00320">
    <property type="entry name" value="GPROTEINBRPT"/>
</dbReference>
<dbReference type="Gene3D" id="2.130.10.10">
    <property type="entry name" value="YVTN repeat-like/Quinoprotein amine dehydrogenase"/>
    <property type="match status" value="1"/>
</dbReference>
<comment type="similarity">
    <text evidence="9">Belongs to the WD repeat peroxin-7 family.</text>
</comment>
<keyword evidence="4" id="KW-0963">Cytoplasm</keyword>
<dbReference type="EMBL" id="CP119944">
    <property type="protein sequence ID" value="WFC99057.1"/>
    <property type="molecule type" value="Genomic_DNA"/>
</dbReference>
<dbReference type="InterPro" id="IPR036322">
    <property type="entry name" value="WD40_repeat_dom_sf"/>
</dbReference>
<dbReference type="InterPro" id="IPR001680">
    <property type="entry name" value="WD40_rpt"/>
</dbReference>
<protein>
    <recommendedName>
        <fullName evidence="10">Peroxin-7</fullName>
    </recommendedName>
</protein>
<name>A0AAJ6CG69_9BASI</name>
<evidence type="ECO:0000313" key="12">
    <source>
        <dbReference type="EMBL" id="WFC99057.1"/>
    </source>
</evidence>
<keyword evidence="3" id="KW-0813">Transport</keyword>
<dbReference type="InterPro" id="IPR015943">
    <property type="entry name" value="WD40/YVTN_repeat-like_dom_sf"/>
</dbReference>
<dbReference type="GO" id="GO:0016558">
    <property type="term" value="P:protein import into peroxisome matrix"/>
    <property type="evidence" value="ECO:0007669"/>
    <property type="project" value="InterPro"/>
</dbReference>
<evidence type="ECO:0000256" key="1">
    <source>
        <dbReference type="ARBA" id="ARBA00004253"/>
    </source>
</evidence>
<organism evidence="12 13">
    <name type="scientific">Malassezia yamatoensis</name>
    <dbReference type="NCBI Taxonomy" id="253288"/>
    <lineage>
        <taxon>Eukaryota</taxon>
        <taxon>Fungi</taxon>
        <taxon>Dikarya</taxon>
        <taxon>Basidiomycota</taxon>
        <taxon>Ustilaginomycotina</taxon>
        <taxon>Malasseziomycetes</taxon>
        <taxon>Malasseziales</taxon>
        <taxon>Malasseziaceae</taxon>
        <taxon>Malassezia</taxon>
    </lineage>
</organism>
<evidence type="ECO:0000256" key="10">
    <source>
        <dbReference type="ARBA" id="ARBA00032565"/>
    </source>
</evidence>
<keyword evidence="8" id="KW-0576">Peroxisome</keyword>
<dbReference type="AlphaFoldDB" id="A0AAJ6CG69"/>
<dbReference type="GO" id="GO:0005782">
    <property type="term" value="C:peroxisomal matrix"/>
    <property type="evidence" value="ECO:0007669"/>
    <property type="project" value="UniProtKB-SubCell"/>
</dbReference>
<evidence type="ECO:0000256" key="2">
    <source>
        <dbReference type="ARBA" id="ARBA00004514"/>
    </source>
</evidence>
<dbReference type="PROSITE" id="PS50294">
    <property type="entry name" value="WD_REPEATS_REGION"/>
    <property type="match status" value="1"/>
</dbReference>
<sequence>MVHVDVAPRQRSYQTPGFAGYNVAWSPFFAEKFAVVGAANYGLVGNGRLHIFGRNASLPLKFFDSQDGMFDLAWSELHENQIASACGDGSIKLWDISLNEHPIRNWAEHTREVQSLDWNNMQKELFASSSWDGTVKIVRDSGCVPNNQWNPDIPQSIQTIQAHSACVYKCAWSPHNPTLIASASGDGSVAFFDLRNGHGPGGLRPVTSLPVGGEVLSMDWNKYRPMTLATGSTDRAVKIWDGRMPSTAPQTRLTQPLTEKCVLTGHQYAVRGLSWSTHQPSVLASAGYDMSVRIWNVDDAQPHGAVPVLDTPRNVYPLHKEFVVGLAYSLFEPNVIASTSWDCETHIWPTGV</sequence>
<dbReference type="PROSITE" id="PS00678">
    <property type="entry name" value="WD_REPEATS_1"/>
    <property type="match status" value="2"/>
</dbReference>
<evidence type="ECO:0000313" key="13">
    <source>
        <dbReference type="Proteomes" id="UP001219567"/>
    </source>
</evidence>
<keyword evidence="6" id="KW-0677">Repeat</keyword>
<dbReference type="SMART" id="SM00320">
    <property type="entry name" value="WD40"/>
    <property type="match status" value="6"/>
</dbReference>
<evidence type="ECO:0000256" key="7">
    <source>
        <dbReference type="ARBA" id="ARBA00022927"/>
    </source>
</evidence>
<feature type="repeat" description="WD" evidence="11">
    <location>
        <begin position="160"/>
        <end position="197"/>
    </location>
</feature>
<gene>
    <name evidence="12" type="primary">PEX7</name>
    <name evidence="12" type="ORF">MYAM1_001793</name>
</gene>
<dbReference type="SUPFAM" id="SSF50978">
    <property type="entry name" value="WD40 repeat-like"/>
    <property type="match status" value="1"/>
</dbReference>
<reference evidence="12 13" key="1">
    <citation type="submission" date="2023-03" db="EMBL/GenBank/DDBJ databases">
        <title>Mating type loci evolution in Malassezia.</title>
        <authorList>
            <person name="Coelho M.A."/>
        </authorList>
    </citation>
    <scope>NUCLEOTIDE SEQUENCE [LARGE SCALE GENOMIC DNA]</scope>
    <source>
        <strain evidence="12 13">CBS 9725</strain>
    </source>
</reference>
<keyword evidence="13" id="KW-1185">Reference proteome</keyword>
<dbReference type="Proteomes" id="UP001219567">
    <property type="component" value="Chromosome 2"/>
</dbReference>
<dbReference type="Pfam" id="PF00400">
    <property type="entry name" value="WD40"/>
    <property type="match status" value="5"/>
</dbReference>
<evidence type="ECO:0000256" key="4">
    <source>
        <dbReference type="ARBA" id="ARBA00022490"/>
    </source>
</evidence>
<evidence type="ECO:0000256" key="9">
    <source>
        <dbReference type="ARBA" id="ARBA00024017"/>
    </source>
</evidence>
<dbReference type="PANTHER" id="PTHR46027">
    <property type="entry name" value="PEROXISOMAL TARGETING SIGNAL 2 RECEPTOR"/>
    <property type="match status" value="1"/>
</dbReference>
<feature type="repeat" description="WD" evidence="11">
    <location>
        <begin position="228"/>
        <end position="241"/>
    </location>
</feature>
<evidence type="ECO:0000256" key="8">
    <source>
        <dbReference type="ARBA" id="ARBA00023140"/>
    </source>
</evidence>
<evidence type="ECO:0000256" key="5">
    <source>
        <dbReference type="ARBA" id="ARBA00022574"/>
    </source>
</evidence>